<dbReference type="Gene3D" id="1.20.1250.20">
    <property type="entry name" value="MFS general substrate transporter like domains"/>
    <property type="match status" value="2"/>
</dbReference>
<dbReference type="SUPFAM" id="SSF103473">
    <property type="entry name" value="MFS general substrate transporter"/>
    <property type="match status" value="1"/>
</dbReference>
<dbReference type="Pfam" id="PF07690">
    <property type="entry name" value="MFS_1"/>
    <property type="match status" value="1"/>
</dbReference>
<protein>
    <submittedName>
        <fullName evidence="8">MFS transporter</fullName>
    </submittedName>
</protein>
<feature type="transmembrane region" description="Helical" evidence="6">
    <location>
        <begin position="103"/>
        <end position="126"/>
    </location>
</feature>
<dbReference type="PANTHER" id="PTHR43124:SF3">
    <property type="entry name" value="CHLORAMPHENICOL EFFLUX PUMP RV0191"/>
    <property type="match status" value="1"/>
</dbReference>
<dbReference type="InterPro" id="IPR020846">
    <property type="entry name" value="MFS_dom"/>
</dbReference>
<dbReference type="EMBL" id="SHBO01000026">
    <property type="protein sequence ID" value="RZO06432.1"/>
    <property type="molecule type" value="Genomic_DNA"/>
</dbReference>
<accession>A0A520LLL3</accession>
<dbReference type="GO" id="GO:0005886">
    <property type="term" value="C:plasma membrane"/>
    <property type="evidence" value="ECO:0007669"/>
    <property type="project" value="UniProtKB-SubCell"/>
</dbReference>
<reference evidence="8 9" key="1">
    <citation type="submission" date="2019-02" db="EMBL/GenBank/DDBJ databases">
        <title>Prokaryotic population dynamics and viral predation in marine succession experiment using metagenomics: the confinement effect.</title>
        <authorList>
            <person name="Haro-Moreno J.M."/>
            <person name="Rodriguez-Valera F."/>
            <person name="Lopez-Perez M."/>
        </authorList>
    </citation>
    <scope>NUCLEOTIDE SEQUENCE [LARGE SCALE GENOMIC DNA]</scope>
    <source>
        <strain evidence="8">MED-G169</strain>
    </source>
</reference>
<dbReference type="CDD" id="cd06174">
    <property type="entry name" value="MFS"/>
    <property type="match status" value="1"/>
</dbReference>
<sequence length="409" mass="45286">MLSKRNQSNVLVQFGITVLAAGVIFPLLYLRQNFEVSILTTFDIELSQLSFCYSILGIIFAATYLPSGWLADRVSCKKLIIISLLATSLLGFWFSSIPSYQSIIIIFCGWGLSTGLTFWSSHLKLVAILAGKKQQGRFFGLLDGGRGLVEAILATFAVSIFAFFMGDTDQNLVFSLKSVIYMYVFAILLVIPLVFIFLDSNEQNADVTEENISSKRDFIEIIQNKNIWLCTVCIICGYQLFWATYSFSGYLQDHLGYGAVTVGSITVAKLWMRPLGAISAGFVGDLSNPTKLLGILMILASIALASLPFLSSYNLALIIGIVLIIGLLTYGVRGIYWATLDKCAIENRTKGLAIGFISMVAYLPDIYLPFYRSWLLEIYATELGYMIYYTSLALIGLLGALAAFKLMRQ</sequence>
<evidence type="ECO:0000256" key="6">
    <source>
        <dbReference type="SAM" id="Phobius"/>
    </source>
</evidence>
<keyword evidence="4 6" id="KW-1133">Transmembrane helix</keyword>
<dbReference type="Proteomes" id="UP000318148">
    <property type="component" value="Unassembled WGS sequence"/>
</dbReference>
<dbReference type="InterPro" id="IPR050189">
    <property type="entry name" value="MFS_Efflux_Transporters"/>
</dbReference>
<comment type="caution">
    <text evidence="8">The sequence shown here is derived from an EMBL/GenBank/DDBJ whole genome shotgun (WGS) entry which is preliminary data.</text>
</comment>
<feature type="transmembrane region" description="Helical" evidence="6">
    <location>
        <begin position="48"/>
        <end position="67"/>
    </location>
</feature>
<feature type="transmembrane region" description="Helical" evidence="6">
    <location>
        <begin position="254"/>
        <end position="272"/>
    </location>
</feature>
<keyword evidence="3 6" id="KW-0812">Transmembrane</keyword>
<evidence type="ECO:0000256" key="1">
    <source>
        <dbReference type="ARBA" id="ARBA00004651"/>
    </source>
</evidence>
<evidence type="ECO:0000256" key="4">
    <source>
        <dbReference type="ARBA" id="ARBA00022989"/>
    </source>
</evidence>
<organism evidence="8 9">
    <name type="scientific">SAR92 clade bacterium</name>
    <dbReference type="NCBI Taxonomy" id="2315479"/>
    <lineage>
        <taxon>Bacteria</taxon>
        <taxon>Pseudomonadati</taxon>
        <taxon>Pseudomonadota</taxon>
        <taxon>Gammaproteobacteria</taxon>
        <taxon>Cellvibrionales</taxon>
        <taxon>Porticoccaceae</taxon>
        <taxon>SAR92 clade</taxon>
    </lineage>
</organism>
<keyword evidence="2" id="KW-1003">Cell membrane</keyword>
<feature type="transmembrane region" description="Helical" evidence="6">
    <location>
        <begin position="178"/>
        <end position="198"/>
    </location>
</feature>
<gene>
    <name evidence="8" type="ORF">EVB02_02575</name>
</gene>
<feature type="domain" description="Major facilitator superfamily (MFS) profile" evidence="7">
    <location>
        <begin position="1"/>
        <end position="409"/>
    </location>
</feature>
<evidence type="ECO:0000256" key="3">
    <source>
        <dbReference type="ARBA" id="ARBA00022692"/>
    </source>
</evidence>
<evidence type="ECO:0000256" key="5">
    <source>
        <dbReference type="ARBA" id="ARBA00023136"/>
    </source>
</evidence>
<feature type="transmembrane region" description="Helical" evidence="6">
    <location>
        <begin position="292"/>
        <end position="310"/>
    </location>
</feature>
<feature type="transmembrane region" description="Helical" evidence="6">
    <location>
        <begin position="316"/>
        <end position="339"/>
    </location>
</feature>
<dbReference type="PANTHER" id="PTHR43124">
    <property type="entry name" value="PURINE EFFLUX PUMP PBUE"/>
    <property type="match status" value="1"/>
</dbReference>
<feature type="transmembrane region" description="Helical" evidence="6">
    <location>
        <begin position="383"/>
        <end position="404"/>
    </location>
</feature>
<dbReference type="AlphaFoldDB" id="A0A520LLL3"/>
<evidence type="ECO:0000259" key="7">
    <source>
        <dbReference type="PROSITE" id="PS50850"/>
    </source>
</evidence>
<feature type="transmembrane region" description="Helical" evidence="6">
    <location>
        <begin position="9"/>
        <end position="28"/>
    </location>
</feature>
<keyword evidence="5 6" id="KW-0472">Membrane</keyword>
<feature type="transmembrane region" description="Helical" evidence="6">
    <location>
        <begin position="351"/>
        <end position="371"/>
    </location>
</feature>
<name>A0A520LLL3_9GAMM</name>
<dbReference type="InterPro" id="IPR011701">
    <property type="entry name" value="MFS"/>
</dbReference>
<feature type="transmembrane region" description="Helical" evidence="6">
    <location>
        <begin position="226"/>
        <end position="248"/>
    </location>
</feature>
<dbReference type="GO" id="GO:0022857">
    <property type="term" value="F:transmembrane transporter activity"/>
    <property type="evidence" value="ECO:0007669"/>
    <property type="project" value="InterPro"/>
</dbReference>
<proteinExistence type="predicted"/>
<evidence type="ECO:0000313" key="8">
    <source>
        <dbReference type="EMBL" id="RZO06432.1"/>
    </source>
</evidence>
<comment type="subcellular location">
    <subcellularLocation>
        <location evidence="1">Cell membrane</location>
        <topology evidence="1">Multi-pass membrane protein</topology>
    </subcellularLocation>
</comment>
<feature type="transmembrane region" description="Helical" evidence="6">
    <location>
        <begin position="79"/>
        <end position="97"/>
    </location>
</feature>
<evidence type="ECO:0000313" key="9">
    <source>
        <dbReference type="Proteomes" id="UP000318148"/>
    </source>
</evidence>
<dbReference type="InterPro" id="IPR036259">
    <property type="entry name" value="MFS_trans_sf"/>
</dbReference>
<dbReference type="PROSITE" id="PS50850">
    <property type="entry name" value="MFS"/>
    <property type="match status" value="1"/>
</dbReference>
<evidence type="ECO:0000256" key="2">
    <source>
        <dbReference type="ARBA" id="ARBA00022475"/>
    </source>
</evidence>
<feature type="transmembrane region" description="Helical" evidence="6">
    <location>
        <begin position="147"/>
        <end position="166"/>
    </location>
</feature>